<comment type="similarity">
    <text evidence="2">Belongs to the metallo-beta-lactamase superfamily. Glyoxalase II family.</text>
</comment>
<feature type="domain" description="Rhodanese" evidence="9">
    <location>
        <begin position="249"/>
        <end position="339"/>
    </location>
</feature>
<dbReference type="InterPro" id="IPR044528">
    <property type="entry name" value="POD-like_MBL-fold"/>
</dbReference>
<dbReference type="RefSeq" id="WP_207856189.1">
    <property type="nucleotide sequence ID" value="NZ_JAFREP010000001.1"/>
</dbReference>
<evidence type="ECO:0000259" key="9">
    <source>
        <dbReference type="PROSITE" id="PS50206"/>
    </source>
</evidence>
<name>A0A8J7U0D1_9BACT</name>
<evidence type="ECO:0000256" key="5">
    <source>
        <dbReference type="ARBA" id="ARBA00022964"/>
    </source>
</evidence>
<dbReference type="GO" id="GO:0006749">
    <property type="term" value="P:glutathione metabolic process"/>
    <property type="evidence" value="ECO:0007669"/>
    <property type="project" value="InterPro"/>
</dbReference>
<evidence type="ECO:0000256" key="4">
    <source>
        <dbReference type="ARBA" id="ARBA00022946"/>
    </source>
</evidence>
<organism evidence="10 11">
    <name type="scientific">Acanthopleuribacter pedis</name>
    <dbReference type="NCBI Taxonomy" id="442870"/>
    <lineage>
        <taxon>Bacteria</taxon>
        <taxon>Pseudomonadati</taxon>
        <taxon>Acidobacteriota</taxon>
        <taxon>Holophagae</taxon>
        <taxon>Acanthopleuribacterales</taxon>
        <taxon>Acanthopleuribacteraceae</taxon>
        <taxon>Acanthopleuribacter</taxon>
    </lineage>
</organism>
<dbReference type="EMBL" id="JAFREP010000001">
    <property type="protein sequence ID" value="MBO1316953.1"/>
    <property type="molecule type" value="Genomic_DNA"/>
</dbReference>
<dbReference type="PROSITE" id="PS50206">
    <property type="entry name" value="RHODANESE_3"/>
    <property type="match status" value="1"/>
</dbReference>
<dbReference type="PANTHER" id="PTHR43084:SF1">
    <property type="entry name" value="PERSULFIDE DIOXYGENASE ETHE1, MITOCHONDRIAL"/>
    <property type="match status" value="1"/>
</dbReference>
<evidence type="ECO:0000256" key="3">
    <source>
        <dbReference type="ARBA" id="ARBA00022723"/>
    </source>
</evidence>
<dbReference type="InterPro" id="IPR051682">
    <property type="entry name" value="Mito_Persulfide_Diox"/>
</dbReference>
<dbReference type="CDD" id="cd07724">
    <property type="entry name" value="POD-like_MBL-fold"/>
    <property type="match status" value="1"/>
</dbReference>
<dbReference type="GO" id="GO:0050313">
    <property type="term" value="F:sulfur dioxygenase activity"/>
    <property type="evidence" value="ECO:0007669"/>
    <property type="project" value="InterPro"/>
</dbReference>
<gene>
    <name evidence="10" type="ORF">J3U88_00675</name>
</gene>
<dbReference type="InterPro" id="IPR001279">
    <property type="entry name" value="Metallo-B-lactamas"/>
</dbReference>
<dbReference type="Pfam" id="PF00581">
    <property type="entry name" value="Rhodanese"/>
    <property type="match status" value="1"/>
</dbReference>
<dbReference type="SUPFAM" id="SSF52821">
    <property type="entry name" value="Rhodanese/Cell cycle control phosphatase"/>
    <property type="match status" value="1"/>
</dbReference>
<dbReference type="Gene3D" id="3.40.250.10">
    <property type="entry name" value="Rhodanese-like domain"/>
    <property type="match status" value="1"/>
</dbReference>
<dbReference type="GO" id="GO:0046872">
    <property type="term" value="F:metal ion binding"/>
    <property type="evidence" value="ECO:0007669"/>
    <property type="project" value="UniProtKB-KW"/>
</dbReference>
<dbReference type="Proteomes" id="UP000664417">
    <property type="component" value="Unassembled WGS sequence"/>
</dbReference>
<dbReference type="CDD" id="cd00158">
    <property type="entry name" value="RHOD"/>
    <property type="match status" value="1"/>
</dbReference>
<reference evidence="10" key="1">
    <citation type="submission" date="2021-03" db="EMBL/GenBank/DDBJ databases">
        <authorList>
            <person name="Wang G."/>
        </authorList>
    </citation>
    <scope>NUCLEOTIDE SEQUENCE</scope>
    <source>
        <strain evidence="10">KCTC 12899</strain>
    </source>
</reference>
<dbReference type="Pfam" id="PF00753">
    <property type="entry name" value="Lactamase_B"/>
    <property type="match status" value="1"/>
</dbReference>
<dbReference type="InterPro" id="IPR036873">
    <property type="entry name" value="Rhodanese-like_dom_sf"/>
</dbReference>
<dbReference type="InterPro" id="IPR036866">
    <property type="entry name" value="RibonucZ/Hydroxyglut_hydro"/>
</dbReference>
<proteinExistence type="inferred from homology"/>
<keyword evidence="11" id="KW-1185">Reference proteome</keyword>
<evidence type="ECO:0000256" key="7">
    <source>
        <dbReference type="ARBA" id="ARBA00023002"/>
    </source>
</evidence>
<dbReference type="Gene3D" id="3.60.15.10">
    <property type="entry name" value="Ribonuclease Z/Hydroxyacylglutathione hydrolase-like"/>
    <property type="match status" value="1"/>
</dbReference>
<comment type="caution">
    <text evidence="10">The sequence shown here is derived from an EMBL/GenBank/DDBJ whole genome shotgun (WGS) entry which is preliminary data.</text>
</comment>
<dbReference type="InterPro" id="IPR001763">
    <property type="entry name" value="Rhodanese-like_dom"/>
</dbReference>
<comment type="cofactor">
    <cofactor evidence="1">
        <name>Fe(2+)</name>
        <dbReference type="ChEBI" id="CHEBI:29033"/>
    </cofactor>
</comment>
<evidence type="ECO:0000313" key="10">
    <source>
        <dbReference type="EMBL" id="MBO1316953.1"/>
    </source>
</evidence>
<evidence type="ECO:0000256" key="2">
    <source>
        <dbReference type="ARBA" id="ARBA00006759"/>
    </source>
</evidence>
<dbReference type="SMART" id="SM00450">
    <property type="entry name" value="RHOD"/>
    <property type="match status" value="1"/>
</dbReference>
<keyword evidence="5" id="KW-0223">Dioxygenase</keyword>
<dbReference type="SUPFAM" id="SSF56281">
    <property type="entry name" value="Metallo-hydrolase/oxidoreductase"/>
    <property type="match status" value="1"/>
</dbReference>
<dbReference type="GO" id="GO:0070813">
    <property type="term" value="P:hydrogen sulfide metabolic process"/>
    <property type="evidence" value="ECO:0007669"/>
    <property type="project" value="TreeGrafter"/>
</dbReference>
<evidence type="ECO:0000256" key="6">
    <source>
        <dbReference type="ARBA" id="ARBA00022990"/>
    </source>
</evidence>
<keyword evidence="6" id="KW-0007">Acetylation</keyword>
<dbReference type="AlphaFoldDB" id="A0A8J7U0D1"/>
<keyword evidence="7" id="KW-0560">Oxidoreductase</keyword>
<evidence type="ECO:0000313" key="11">
    <source>
        <dbReference type="Proteomes" id="UP000664417"/>
    </source>
</evidence>
<sequence length="342" mass="37475">MLFRQLFDRETATFTYVLADEQTREAVIIDPVSHQLERDLKYLKELDLDLRYCLETHVHADHVTSSGPLSLWTGALIGVSKAAEVACADLALVEGDRLAFGRYPLRVLATPGHTHTCLSYVLDDRMVFTGDALLIRGTGRTDFQSGDAALLYRNITEKLFSLGDDVLVYPGHDYRGFSCSTIGEEKRNNPRVSGKSEGAFVAIMDRLALPAPNHIDEALSGNMACGLNAGVAVPDPNALEVDGAWLRAHQSKVRIIDVRNAEEFWGELGHIPGAELLPAEGLQQASGAMPKHRAMVMVCRSGRRGLAATKAMRAQGFSRVWSLRGGMTAWRDVANQTKPVMS</sequence>
<keyword evidence="8" id="KW-0408">Iron</keyword>
<keyword evidence="4" id="KW-0809">Transit peptide</keyword>
<dbReference type="SMART" id="SM00849">
    <property type="entry name" value="Lactamase_B"/>
    <property type="match status" value="1"/>
</dbReference>
<keyword evidence="3" id="KW-0479">Metal-binding</keyword>
<dbReference type="PANTHER" id="PTHR43084">
    <property type="entry name" value="PERSULFIDE DIOXYGENASE ETHE1"/>
    <property type="match status" value="1"/>
</dbReference>
<evidence type="ECO:0000256" key="1">
    <source>
        <dbReference type="ARBA" id="ARBA00001954"/>
    </source>
</evidence>
<dbReference type="FunFam" id="3.60.15.10:FF:000013">
    <property type="entry name" value="Persulfide dioxygenase ETHE1, mitochondrial"/>
    <property type="match status" value="1"/>
</dbReference>
<accession>A0A8J7U0D1</accession>
<protein>
    <submittedName>
        <fullName evidence="10">MBL fold metallo-hydrolase</fullName>
    </submittedName>
</protein>
<evidence type="ECO:0000256" key="8">
    <source>
        <dbReference type="ARBA" id="ARBA00023004"/>
    </source>
</evidence>